<accession>A0A0D3G8B4</accession>
<dbReference type="PaxDb" id="65489-OBART05G18440.1"/>
<evidence type="ECO:0000313" key="2">
    <source>
        <dbReference type="Proteomes" id="UP000026960"/>
    </source>
</evidence>
<sequence>MAVADRCPGNGGGGWLRRRWMDAAEMVAGDGCGGAGVRRWMRRWWRRRRPEMDAALRRRWEMDAALRRRWEMDEVATASGDGCGDGGGDNAQRWMRRSASGDGCGGDNVWRWMQQQEMDAAATATVSGDGCDGDRRWMRRRQRREMDAVAMVGPCCCDAGGEG</sequence>
<reference evidence="1" key="1">
    <citation type="journal article" date="2009" name="Rice">
        <title>De Novo Next Generation Sequencing of Plant Genomes.</title>
        <authorList>
            <person name="Rounsley S."/>
            <person name="Marri P.R."/>
            <person name="Yu Y."/>
            <person name="He R."/>
            <person name="Sisneros N."/>
            <person name="Goicoechea J.L."/>
            <person name="Lee S.J."/>
            <person name="Angelova A."/>
            <person name="Kudrna D."/>
            <person name="Luo M."/>
            <person name="Affourtit J."/>
            <person name="Desany B."/>
            <person name="Knight J."/>
            <person name="Niazi F."/>
            <person name="Egholm M."/>
            <person name="Wing R.A."/>
        </authorList>
    </citation>
    <scope>NUCLEOTIDE SEQUENCE [LARGE SCALE GENOMIC DNA]</scope>
    <source>
        <strain evidence="1">cv. IRGC 105608</strain>
    </source>
</reference>
<reference evidence="1" key="2">
    <citation type="submission" date="2015-03" db="UniProtKB">
        <authorList>
            <consortium name="EnsemblPlants"/>
        </authorList>
    </citation>
    <scope>IDENTIFICATION</scope>
</reference>
<evidence type="ECO:0000313" key="1">
    <source>
        <dbReference type="EnsemblPlants" id="OBART05G18440.1"/>
    </source>
</evidence>
<organism evidence="1">
    <name type="scientific">Oryza barthii</name>
    <dbReference type="NCBI Taxonomy" id="65489"/>
    <lineage>
        <taxon>Eukaryota</taxon>
        <taxon>Viridiplantae</taxon>
        <taxon>Streptophyta</taxon>
        <taxon>Embryophyta</taxon>
        <taxon>Tracheophyta</taxon>
        <taxon>Spermatophyta</taxon>
        <taxon>Magnoliopsida</taxon>
        <taxon>Liliopsida</taxon>
        <taxon>Poales</taxon>
        <taxon>Poaceae</taxon>
        <taxon>BOP clade</taxon>
        <taxon>Oryzoideae</taxon>
        <taxon>Oryzeae</taxon>
        <taxon>Oryzinae</taxon>
        <taxon>Oryza</taxon>
    </lineage>
</organism>
<dbReference type="AlphaFoldDB" id="A0A0D3G8B4"/>
<dbReference type="EnsemblPlants" id="OBART05G18440.1">
    <property type="protein sequence ID" value="OBART05G18440.1"/>
    <property type="gene ID" value="OBART05G18440"/>
</dbReference>
<dbReference type="HOGENOM" id="CLU_138175_0_0_1"/>
<dbReference type="Gramene" id="OBART05G18440.1">
    <property type="protein sequence ID" value="OBART05G18440.1"/>
    <property type="gene ID" value="OBART05G18440"/>
</dbReference>
<protein>
    <submittedName>
        <fullName evidence="1">Uncharacterized protein</fullName>
    </submittedName>
</protein>
<name>A0A0D3G8B4_9ORYZ</name>
<keyword evidence="2" id="KW-1185">Reference proteome</keyword>
<proteinExistence type="predicted"/>
<dbReference type="Proteomes" id="UP000026960">
    <property type="component" value="Chromosome 5"/>
</dbReference>